<evidence type="ECO:0000313" key="5">
    <source>
        <dbReference type="Proteomes" id="UP001375743"/>
    </source>
</evidence>
<dbReference type="InterPro" id="IPR016047">
    <property type="entry name" value="M23ase_b-sheet_dom"/>
</dbReference>
<dbReference type="CDD" id="cd12797">
    <property type="entry name" value="M23_peptidase"/>
    <property type="match status" value="1"/>
</dbReference>
<keyword evidence="4" id="KW-0378">Hydrolase</keyword>
<reference evidence="4 5" key="1">
    <citation type="submission" date="2024-01" db="EMBL/GenBank/DDBJ databases">
        <title>Multi-omics insights into the function and evolution of sodium benzoate biodegradation pathways in Benzoatithermus flavus gen. nov., sp. nov. from hot spring.</title>
        <authorList>
            <person name="Hu C.-J."/>
            <person name="Li W.-J."/>
        </authorList>
    </citation>
    <scope>NUCLEOTIDE SEQUENCE [LARGE SCALE GENOMIC DNA]</scope>
    <source>
        <strain evidence="4 5">SYSU G07066</strain>
    </source>
</reference>
<dbReference type="SUPFAM" id="SSF51261">
    <property type="entry name" value="Duplicated hybrid motif"/>
    <property type="match status" value="1"/>
</dbReference>
<dbReference type="EMBL" id="JBBLZC010000008">
    <property type="protein sequence ID" value="MEK0083385.1"/>
    <property type="molecule type" value="Genomic_DNA"/>
</dbReference>
<proteinExistence type="predicted"/>
<keyword evidence="2" id="KW-0732">Signal</keyword>
<name>A0ABU8XSH8_9PROT</name>
<evidence type="ECO:0000256" key="1">
    <source>
        <dbReference type="SAM" id="MobiDB-lite"/>
    </source>
</evidence>
<feature type="region of interest" description="Disordered" evidence="1">
    <location>
        <begin position="284"/>
        <end position="313"/>
    </location>
</feature>
<dbReference type="GO" id="GO:0016787">
    <property type="term" value="F:hydrolase activity"/>
    <property type="evidence" value="ECO:0007669"/>
    <property type="project" value="UniProtKB-KW"/>
</dbReference>
<dbReference type="Pfam" id="PF01551">
    <property type="entry name" value="Peptidase_M23"/>
    <property type="match status" value="1"/>
</dbReference>
<gene>
    <name evidence="4" type="ORF">U1T56_09490</name>
</gene>
<evidence type="ECO:0000259" key="3">
    <source>
        <dbReference type="Pfam" id="PF01551"/>
    </source>
</evidence>
<dbReference type="PANTHER" id="PTHR21666">
    <property type="entry name" value="PEPTIDASE-RELATED"/>
    <property type="match status" value="1"/>
</dbReference>
<dbReference type="PANTHER" id="PTHR21666:SF270">
    <property type="entry name" value="MUREIN HYDROLASE ACTIVATOR ENVC"/>
    <property type="match status" value="1"/>
</dbReference>
<accession>A0ABU8XSH8</accession>
<feature type="signal peptide" evidence="2">
    <location>
        <begin position="1"/>
        <end position="22"/>
    </location>
</feature>
<feature type="domain" description="M23ase beta-sheet core" evidence="3">
    <location>
        <begin position="72"/>
        <end position="189"/>
    </location>
</feature>
<feature type="chain" id="PRO_5047063807" evidence="2">
    <location>
        <begin position="23"/>
        <end position="335"/>
    </location>
</feature>
<dbReference type="InterPro" id="IPR011055">
    <property type="entry name" value="Dup_hybrid_motif"/>
</dbReference>
<keyword evidence="5" id="KW-1185">Reference proteome</keyword>
<sequence length="335" mass="34832">MTPRIATVLLGLSALLPFLSTAAPVRGEQALALGLPLACTPGEDCWVVRLSDRDPGPGFTDYRCGGLGSDGHDGTDFALPDPARMRAGVPVLAAAAGTVRAARDGMPDQPPTGQLAHDFGRLSCGNGVLLQHEGGWETQYCHLRQGSVRVRPGQAVAAGDALGLVGMSGEANFPHVHLGVRREGQTIDPFTGTPTTSPCGKAGTPLWEPELRAALDYVAVPIAIVGLAGYVPSHRDIVSGAAASVGPRPDTPLVGYVLAYGLKRGDRIGITVTGPDGTVVSRASFPVEEEAPRASRSAGRKAPPGGWPAGTYRVEASVERGDARWSKSRELTLTQ</sequence>
<dbReference type="Proteomes" id="UP001375743">
    <property type="component" value="Unassembled WGS sequence"/>
</dbReference>
<protein>
    <submittedName>
        <fullName evidence="4">M23 family metallopeptidase</fullName>
        <ecNumber evidence="4">3.4.-.-</ecNumber>
    </submittedName>
</protein>
<organism evidence="4 5">
    <name type="scientific">Benzoatithermus flavus</name>
    <dbReference type="NCBI Taxonomy" id="3108223"/>
    <lineage>
        <taxon>Bacteria</taxon>
        <taxon>Pseudomonadati</taxon>
        <taxon>Pseudomonadota</taxon>
        <taxon>Alphaproteobacteria</taxon>
        <taxon>Geminicoccales</taxon>
        <taxon>Geminicoccaceae</taxon>
        <taxon>Benzoatithermus</taxon>
    </lineage>
</organism>
<evidence type="ECO:0000313" key="4">
    <source>
        <dbReference type="EMBL" id="MEK0083385.1"/>
    </source>
</evidence>
<dbReference type="InterPro" id="IPR050570">
    <property type="entry name" value="Cell_wall_metabolism_enzyme"/>
</dbReference>
<dbReference type="RefSeq" id="WP_418159236.1">
    <property type="nucleotide sequence ID" value="NZ_JBBLZC010000008.1"/>
</dbReference>
<evidence type="ECO:0000256" key="2">
    <source>
        <dbReference type="SAM" id="SignalP"/>
    </source>
</evidence>
<dbReference type="Gene3D" id="2.70.70.10">
    <property type="entry name" value="Glucose Permease (Domain IIA)"/>
    <property type="match status" value="1"/>
</dbReference>
<comment type="caution">
    <text evidence="4">The sequence shown here is derived from an EMBL/GenBank/DDBJ whole genome shotgun (WGS) entry which is preliminary data.</text>
</comment>
<dbReference type="EC" id="3.4.-.-" evidence="4"/>